<comment type="caution">
    <text evidence="5">The sequence shown here is derived from an EMBL/GenBank/DDBJ whole genome shotgun (WGS) entry which is preliminary data.</text>
</comment>
<protein>
    <submittedName>
        <fullName evidence="5">Uncharacterized protein</fullName>
    </submittedName>
</protein>
<dbReference type="EMBL" id="JAPQKI010000010">
    <property type="protein sequence ID" value="KAJ5085010.1"/>
    <property type="molecule type" value="Genomic_DNA"/>
</dbReference>
<evidence type="ECO:0000313" key="1">
    <source>
        <dbReference type="EMBL" id="KAJ5085010.1"/>
    </source>
</evidence>
<evidence type="ECO:0000313" key="7">
    <source>
        <dbReference type="Proteomes" id="UP001149074"/>
    </source>
</evidence>
<dbReference type="EMBL" id="JAPQKI010000010">
    <property type="protein sequence ID" value="KAJ5085136.1"/>
    <property type="molecule type" value="Genomic_DNA"/>
</dbReference>
<dbReference type="EMBL" id="JAPQKI010000005">
    <property type="protein sequence ID" value="KAJ5099989.1"/>
    <property type="molecule type" value="Genomic_DNA"/>
</dbReference>
<dbReference type="Proteomes" id="UP001149074">
    <property type="component" value="Unassembled WGS sequence"/>
</dbReference>
<accession>A0A9W9KBB9</accession>
<dbReference type="RefSeq" id="XP_056478677.1">
    <property type="nucleotide sequence ID" value="XM_056613636.1"/>
</dbReference>
<reference evidence="5" key="1">
    <citation type="submission" date="2022-11" db="EMBL/GenBank/DDBJ databases">
        <authorList>
            <person name="Petersen C."/>
        </authorList>
    </citation>
    <scope>NUCLEOTIDE SEQUENCE</scope>
    <source>
        <strain evidence="5">IBT 30761</strain>
    </source>
</reference>
<dbReference type="OrthoDB" id="4529483at2759"/>
<evidence type="ECO:0000313" key="5">
    <source>
        <dbReference type="EMBL" id="KAJ5099989.1"/>
    </source>
</evidence>
<organism evidence="5 7">
    <name type="scientific">Penicillium argentinense</name>
    <dbReference type="NCBI Taxonomy" id="1131581"/>
    <lineage>
        <taxon>Eukaryota</taxon>
        <taxon>Fungi</taxon>
        <taxon>Dikarya</taxon>
        <taxon>Ascomycota</taxon>
        <taxon>Pezizomycotina</taxon>
        <taxon>Eurotiomycetes</taxon>
        <taxon>Eurotiomycetidae</taxon>
        <taxon>Eurotiales</taxon>
        <taxon>Aspergillaceae</taxon>
        <taxon>Penicillium</taxon>
    </lineage>
</organism>
<dbReference type="Pfam" id="PF14223">
    <property type="entry name" value="Retrotran_gag_2"/>
    <property type="match status" value="1"/>
</dbReference>
<proteinExistence type="predicted"/>
<reference evidence="5" key="2">
    <citation type="journal article" date="2023" name="IMA Fungus">
        <title>Comparative genomic study of the Penicillium genus elucidates a diverse pangenome and 15 lateral gene transfer events.</title>
        <authorList>
            <person name="Petersen C."/>
            <person name="Sorensen T."/>
            <person name="Nielsen M.R."/>
            <person name="Sondergaard T.E."/>
            <person name="Sorensen J.L."/>
            <person name="Fitzpatrick D.A."/>
            <person name="Frisvad J.C."/>
            <person name="Nielsen K.L."/>
        </authorList>
    </citation>
    <scope>NUCLEOTIDE SEQUENCE</scope>
    <source>
        <strain evidence="5">IBT 30761</strain>
    </source>
</reference>
<name>A0A9W9KBB9_9EURO</name>
<evidence type="ECO:0000313" key="6">
    <source>
        <dbReference type="EMBL" id="KAJ5110607.1"/>
    </source>
</evidence>
<evidence type="ECO:0000313" key="2">
    <source>
        <dbReference type="EMBL" id="KAJ5085136.1"/>
    </source>
</evidence>
<dbReference type="AlphaFoldDB" id="A0A9W9KBB9"/>
<evidence type="ECO:0000313" key="4">
    <source>
        <dbReference type="EMBL" id="KAJ5094937.1"/>
    </source>
</evidence>
<keyword evidence="7" id="KW-1185">Reference proteome</keyword>
<gene>
    <name evidence="6" type="ORF">N7532_001142</name>
    <name evidence="5" type="ORF">N7532_006990</name>
    <name evidence="4" type="ORF">N7532_007228</name>
    <name evidence="1" type="ORF">N7532_009781</name>
    <name evidence="2" type="ORF">N7532_009907</name>
    <name evidence="3" type="ORF">N7532_010486</name>
</gene>
<dbReference type="EMBL" id="JAPQKI010000002">
    <property type="protein sequence ID" value="KAJ5110607.1"/>
    <property type="molecule type" value="Genomic_DNA"/>
</dbReference>
<sequence length="246" mass="27587">MSAASPSSGEKLPILDYSNWVDWSEFWRDHLILFDLWQYIDPSSTATVPPPTSNVNRDIAKTLTENLAKLRQHVAPECRKLLVGHTNPRDLWSSLKAGCDRGTTLPLLAQYESFQSIKWEPKDTISTYTSRFRNVFLSLENTPYKIHRDIAVHILVNRLPDCYKTEGQAAKQLNLPFIETVTYLLANIKDTSSADQALSISVTKAAQEYQTAVVDQTEPLETSVSSATGANEKAILNVTVEFVNNN</sequence>
<evidence type="ECO:0000313" key="3">
    <source>
        <dbReference type="EMBL" id="KAJ5085715.1"/>
    </source>
</evidence>
<dbReference type="EMBL" id="JAPQKI010000006">
    <property type="protein sequence ID" value="KAJ5094937.1"/>
    <property type="molecule type" value="Genomic_DNA"/>
</dbReference>
<dbReference type="GeneID" id="81352615"/>
<dbReference type="EMBL" id="JAPQKI010000010">
    <property type="protein sequence ID" value="KAJ5085715.1"/>
    <property type="molecule type" value="Genomic_DNA"/>
</dbReference>